<proteinExistence type="predicted"/>
<evidence type="ECO:0000313" key="3">
    <source>
        <dbReference type="EMBL" id="KOB74904.1"/>
    </source>
</evidence>
<reference evidence="3 4" key="1">
    <citation type="journal article" date="2015" name="Genome Biol. Evol.">
        <title>The genome of winter moth (Operophtera brumata) provides a genomic perspective on sexual dimorphism and phenology.</title>
        <authorList>
            <person name="Derks M.F."/>
            <person name="Smit S."/>
            <person name="Salis L."/>
            <person name="Schijlen E."/>
            <person name="Bossers A."/>
            <person name="Mateman C."/>
            <person name="Pijl A.S."/>
            <person name="de Ridder D."/>
            <person name="Groenen M.A."/>
            <person name="Visser M.E."/>
            <person name="Megens H.J."/>
        </authorList>
    </citation>
    <scope>NUCLEOTIDE SEQUENCE [LARGE SCALE GENOMIC DNA]</scope>
    <source>
        <strain evidence="3">WM2013NL</strain>
        <tissue evidence="3">Head and thorax</tissue>
    </source>
</reference>
<gene>
    <name evidence="3" type="ORF">OBRU01_04131</name>
</gene>
<dbReference type="Proteomes" id="UP000037510">
    <property type="component" value="Unassembled WGS sequence"/>
</dbReference>
<comment type="caution">
    <text evidence="3">The sequence shown here is derived from an EMBL/GenBank/DDBJ whole genome shotgun (WGS) entry which is preliminary data.</text>
</comment>
<evidence type="ECO:0000256" key="1">
    <source>
        <dbReference type="SAM" id="MobiDB-lite"/>
    </source>
</evidence>
<dbReference type="EMBL" id="JTDY01001091">
    <property type="protein sequence ID" value="KOB74904.1"/>
    <property type="molecule type" value="Genomic_DNA"/>
</dbReference>
<evidence type="ECO:0000313" key="4">
    <source>
        <dbReference type="Proteomes" id="UP000037510"/>
    </source>
</evidence>
<protein>
    <submittedName>
        <fullName evidence="3">Uncharacterized protein</fullName>
    </submittedName>
</protein>
<keyword evidence="4" id="KW-1185">Reference proteome</keyword>
<keyword evidence="2" id="KW-1133">Transmembrane helix</keyword>
<sequence>MWSRKESVCSAVSGASKGDDDPLGAGLKIYPFAIALRVRVLQIVCGIGGVVVGAVGWLEERQKPALGLGVPAGAITVIAASK</sequence>
<feature type="region of interest" description="Disordered" evidence="1">
    <location>
        <begin position="1"/>
        <end position="20"/>
    </location>
</feature>
<dbReference type="STRING" id="104452.A0A0L7LHR4"/>
<evidence type="ECO:0000256" key="2">
    <source>
        <dbReference type="SAM" id="Phobius"/>
    </source>
</evidence>
<organism evidence="3 4">
    <name type="scientific">Operophtera brumata</name>
    <name type="common">Winter moth</name>
    <name type="synonym">Phalaena brumata</name>
    <dbReference type="NCBI Taxonomy" id="104452"/>
    <lineage>
        <taxon>Eukaryota</taxon>
        <taxon>Metazoa</taxon>
        <taxon>Ecdysozoa</taxon>
        <taxon>Arthropoda</taxon>
        <taxon>Hexapoda</taxon>
        <taxon>Insecta</taxon>
        <taxon>Pterygota</taxon>
        <taxon>Neoptera</taxon>
        <taxon>Endopterygota</taxon>
        <taxon>Lepidoptera</taxon>
        <taxon>Glossata</taxon>
        <taxon>Ditrysia</taxon>
        <taxon>Geometroidea</taxon>
        <taxon>Geometridae</taxon>
        <taxon>Larentiinae</taxon>
        <taxon>Operophtera</taxon>
    </lineage>
</organism>
<name>A0A0L7LHR4_OPEBR</name>
<keyword evidence="2" id="KW-0472">Membrane</keyword>
<accession>A0A0L7LHR4</accession>
<dbReference type="AlphaFoldDB" id="A0A0L7LHR4"/>
<feature type="transmembrane region" description="Helical" evidence="2">
    <location>
        <begin position="38"/>
        <end position="58"/>
    </location>
</feature>
<keyword evidence="2" id="KW-0812">Transmembrane</keyword>